<dbReference type="InterPro" id="IPR036969">
    <property type="entry name" value="Citrate_synthase_sf"/>
</dbReference>
<dbReference type="SUPFAM" id="SSF48256">
    <property type="entry name" value="Citrate synthase"/>
    <property type="match status" value="1"/>
</dbReference>
<evidence type="ECO:0000313" key="6">
    <source>
        <dbReference type="Proteomes" id="UP001169006"/>
    </source>
</evidence>
<evidence type="ECO:0000256" key="3">
    <source>
        <dbReference type="ARBA" id="ARBA00012972"/>
    </source>
</evidence>
<sequence length="270" mass="28347">MKIGKQSAPYQSICTSNPETIIVRGHDLVDGLIGSVSFTEYTWLLIAGSLPDAKQRRILDATLVAIAEHGLVPSVQAARMTLAASPEAIQGAVAAGLLGCGSVILGASEAAGRFFHEIVVESEEKSASLTDAAEFVVRAYRAERRAIPGYGHPLHKGRDPRAERLLALAEDTEVSGTYCQVAKAVEAVLPDIVGKALMMNVSSAIPCVLLDAGYPLLALKGVPLLARTAGLIGHLLEEQTRPIGFIMSHAAAAAIEYDGPAPDGFVANEN</sequence>
<reference evidence="5" key="1">
    <citation type="journal article" date="2015" name="Int. J. Syst. Evol. Microbiol.">
        <title>Rhizobium oryzicola sp. nov., potential plant-growth-promoting endophytic bacteria isolated from rice roots.</title>
        <authorList>
            <person name="Zhang X.X."/>
            <person name="Gao J.S."/>
            <person name="Cao Y.H."/>
            <person name="Sheirdil R.A."/>
            <person name="Wang X.C."/>
            <person name="Zhang L."/>
        </authorList>
    </citation>
    <scope>NUCLEOTIDE SEQUENCE</scope>
    <source>
        <strain evidence="5">05753</strain>
    </source>
</reference>
<dbReference type="CDD" id="cd06100">
    <property type="entry name" value="CCL_ACL-C"/>
    <property type="match status" value="1"/>
</dbReference>
<proteinExistence type="inferred from homology"/>
<dbReference type="PANTHER" id="PTHR11739:SF4">
    <property type="entry name" value="CITRATE SYNTHASE, PEROXISOMAL"/>
    <property type="match status" value="1"/>
</dbReference>
<dbReference type="Gene3D" id="1.10.230.10">
    <property type="entry name" value="Cytochrome P450-Terp, domain 2"/>
    <property type="match status" value="1"/>
</dbReference>
<dbReference type="InterPro" id="IPR016143">
    <property type="entry name" value="Citrate_synth-like_sm_a-sub"/>
</dbReference>
<dbReference type="GO" id="GO:0016829">
    <property type="term" value="F:lyase activity"/>
    <property type="evidence" value="ECO:0007669"/>
    <property type="project" value="UniProtKB-KW"/>
</dbReference>
<dbReference type="Pfam" id="PF00285">
    <property type="entry name" value="Citrate_synt"/>
    <property type="match status" value="1"/>
</dbReference>
<dbReference type="InterPro" id="IPR002020">
    <property type="entry name" value="Citrate_synthase"/>
</dbReference>
<keyword evidence="6" id="KW-1185">Reference proteome</keyword>
<name>A0ABT8SYU2_9HYPH</name>
<dbReference type="Proteomes" id="UP001169006">
    <property type="component" value="Unassembled WGS sequence"/>
</dbReference>
<gene>
    <name evidence="5" type="ORF">Q2T52_13725</name>
</gene>
<dbReference type="EC" id="2.3.3.16" evidence="3"/>
<dbReference type="Gene3D" id="1.10.580.10">
    <property type="entry name" value="Citrate Synthase, domain 1"/>
    <property type="match status" value="1"/>
</dbReference>
<evidence type="ECO:0000256" key="1">
    <source>
        <dbReference type="ARBA" id="ARBA00004751"/>
    </source>
</evidence>
<accession>A0ABT8SYU2</accession>
<organism evidence="5 6">
    <name type="scientific">Rhizobium oryzicola</name>
    <dbReference type="NCBI Taxonomy" id="1232668"/>
    <lineage>
        <taxon>Bacteria</taxon>
        <taxon>Pseudomonadati</taxon>
        <taxon>Pseudomonadota</taxon>
        <taxon>Alphaproteobacteria</taxon>
        <taxon>Hyphomicrobiales</taxon>
        <taxon>Rhizobiaceae</taxon>
        <taxon>Rhizobium/Agrobacterium group</taxon>
        <taxon>Rhizobium</taxon>
    </lineage>
</organism>
<dbReference type="RefSeq" id="WP_302077340.1">
    <property type="nucleotide sequence ID" value="NZ_JAUKWQ010000004.1"/>
</dbReference>
<keyword evidence="4" id="KW-0808">Transferase</keyword>
<protein>
    <recommendedName>
        <fullName evidence="3">citrate synthase (unknown stereospecificity)</fullName>
        <ecNumber evidence="3">2.3.3.16</ecNumber>
    </recommendedName>
</protein>
<comment type="caution">
    <text evidence="5">The sequence shown here is derived from an EMBL/GenBank/DDBJ whole genome shotgun (WGS) entry which is preliminary data.</text>
</comment>
<evidence type="ECO:0000256" key="4">
    <source>
        <dbReference type="ARBA" id="ARBA00022679"/>
    </source>
</evidence>
<comment type="pathway">
    <text evidence="1">Carbohydrate metabolism; tricarboxylic acid cycle; isocitrate from oxaloacetate: step 1/2.</text>
</comment>
<dbReference type="NCBIfam" id="NF004868">
    <property type="entry name" value="PRK06224.1-5"/>
    <property type="match status" value="1"/>
</dbReference>
<keyword evidence="5" id="KW-0456">Lyase</keyword>
<reference evidence="5" key="2">
    <citation type="submission" date="2023-07" db="EMBL/GenBank/DDBJ databases">
        <authorList>
            <person name="Sun H."/>
        </authorList>
    </citation>
    <scope>NUCLEOTIDE SEQUENCE</scope>
    <source>
        <strain evidence="5">05753</strain>
    </source>
</reference>
<evidence type="ECO:0000313" key="5">
    <source>
        <dbReference type="EMBL" id="MDO1583146.1"/>
    </source>
</evidence>
<dbReference type="EMBL" id="JAUKWQ010000004">
    <property type="protein sequence ID" value="MDO1583146.1"/>
    <property type="molecule type" value="Genomic_DNA"/>
</dbReference>
<dbReference type="PANTHER" id="PTHR11739">
    <property type="entry name" value="CITRATE SYNTHASE"/>
    <property type="match status" value="1"/>
</dbReference>
<dbReference type="InterPro" id="IPR016142">
    <property type="entry name" value="Citrate_synth-like_lrg_a-sub"/>
</dbReference>
<comment type="similarity">
    <text evidence="2">Belongs to the citrate synthase family.</text>
</comment>
<evidence type="ECO:0000256" key="2">
    <source>
        <dbReference type="ARBA" id="ARBA00010566"/>
    </source>
</evidence>